<accession>A0A1E7JKB9</accession>
<comment type="caution">
    <text evidence="1">The sequence shown here is derived from an EMBL/GenBank/DDBJ whole genome shotgun (WGS) entry which is preliminary data.</text>
</comment>
<protein>
    <submittedName>
        <fullName evidence="1">Uncharacterized protein</fullName>
    </submittedName>
</protein>
<organism evidence="1 2">
    <name type="scientific">Streptomyces abyssalis</name>
    <dbReference type="NCBI Taxonomy" id="933944"/>
    <lineage>
        <taxon>Bacteria</taxon>
        <taxon>Bacillati</taxon>
        <taxon>Actinomycetota</taxon>
        <taxon>Actinomycetes</taxon>
        <taxon>Kitasatosporales</taxon>
        <taxon>Streptomycetaceae</taxon>
        <taxon>Streptomyces</taxon>
    </lineage>
</organism>
<reference evidence="1 2" key="1">
    <citation type="journal article" date="2016" name="Front. Microbiol.">
        <title>Comparative Genomics Analysis of Streptomyces Species Reveals Their Adaptation to the Marine Environment and Their Diversity at the Genomic Level.</title>
        <authorList>
            <person name="Tian X."/>
            <person name="Zhang Z."/>
            <person name="Yang T."/>
            <person name="Chen M."/>
            <person name="Li J."/>
            <person name="Chen F."/>
            <person name="Yang J."/>
            <person name="Li W."/>
            <person name="Zhang B."/>
            <person name="Zhang Z."/>
            <person name="Wu J."/>
            <person name="Zhang C."/>
            <person name="Long L."/>
            <person name="Xiao J."/>
        </authorList>
    </citation>
    <scope>NUCLEOTIDE SEQUENCE [LARGE SCALE GENOMIC DNA]</scope>
    <source>
        <strain evidence="1 2">SCSIO 10390</strain>
    </source>
</reference>
<dbReference type="EMBL" id="LJGT01000040">
    <property type="protein sequence ID" value="OEU88094.1"/>
    <property type="molecule type" value="Genomic_DNA"/>
</dbReference>
<keyword evidence="2" id="KW-1185">Reference proteome</keyword>
<name>A0A1E7JKB9_9ACTN</name>
<evidence type="ECO:0000313" key="2">
    <source>
        <dbReference type="Proteomes" id="UP000176087"/>
    </source>
</evidence>
<sequence length="156" mass="17239">MSDVRRMLTPDQFEGVTDTVRDNNPGMAEDVAVRIVTEALKYVDSVTQFPTVRTSPSRVVDEGWHALILHTELYADLCARLGGFVHHYPERPDPERFDPDVLTRTVAAIEQSGHTVDQELWTGPTKAFVDVTAKCSHTPMPGGCGPIRPGNCGTHR</sequence>
<dbReference type="OrthoDB" id="5328543at2"/>
<evidence type="ECO:0000313" key="1">
    <source>
        <dbReference type="EMBL" id="OEU88094.1"/>
    </source>
</evidence>
<proteinExistence type="predicted"/>
<dbReference type="AlphaFoldDB" id="A0A1E7JKB9"/>
<gene>
    <name evidence="1" type="ORF">AN215_18040</name>
</gene>
<dbReference type="Proteomes" id="UP000176087">
    <property type="component" value="Unassembled WGS sequence"/>
</dbReference>
<dbReference type="PATRIC" id="fig|933944.5.peg.2922"/>
<dbReference type="RefSeq" id="WP_070011747.1">
    <property type="nucleotide sequence ID" value="NZ_LJGS01000041.1"/>
</dbReference>